<name>A0A1B8P0I0_HALEL</name>
<feature type="region of interest" description="Disordered" evidence="1">
    <location>
        <begin position="1"/>
        <end position="26"/>
    </location>
</feature>
<comment type="caution">
    <text evidence="2">The sequence shown here is derived from an EMBL/GenBank/DDBJ whole genome shotgun (WGS) entry which is preliminary data.</text>
</comment>
<organism evidence="2 3">
    <name type="scientific">Halomonas elongata</name>
    <dbReference type="NCBI Taxonomy" id="2746"/>
    <lineage>
        <taxon>Bacteria</taxon>
        <taxon>Pseudomonadati</taxon>
        <taxon>Pseudomonadota</taxon>
        <taxon>Gammaproteobacteria</taxon>
        <taxon>Oceanospirillales</taxon>
        <taxon>Halomonadaceae</taxon>
        <taxon>Halomonas</taxon>
    </lineage>
</organism>
<dbReference type="EC" id="4.1.3.1" evidence="2"/>
<evidence type="ECO:0000313" key="3">
    <source>
        <dbReference type="Proteomes" id="UP000092504"/>
    </source>
</evidence>
<dbReference type="GO" id="GO:0004451">
    <property type="term" value="F:isocitrate lyase activity"/>
    <property type="evidence" value="ECO:0007669"/>
    <property type="project" value="UniProtKB-EC"/>
</dbReference>
<reference evidence="2 3" key="1">
    <citation type="submission" date="2016-06" db="EMBL/GenBank/DDBJ databases">
        <title>Genome sequence of halotolerant plant growth promoting strain of Halomonas elongata HEK1 isolated from salterns of Rann of Kutch, Gujarat, India.</title>
        <authorList>
            <person name="Gaba S."/>
            <person name="Singh R.N."/>
            <person name="Abrol S."/>
            <person name="Kaushik R."/>
            <person name="Saxena A.K."/>
        </authorList>
    </citation>
    <scope>NUCLEOTIDE SEQUENCE [LARGE SCALE GENOMIC DNA]</scope>
    <source>
        <strain evidence="2 3">HEK1</strain>
    </source>
</reference>
<gene>
    <name evidence="2" type="ORF">A8U91_00083</name>
</gene>
<sequence length="82" mass="9358">MAAFNDERQALAQHREAQRGKWDNINPDHAARLRLQNRFRTGLDIARYTAAIMRDDMAAYDADTSRYTSRWAAGTASSASRR</sequence>
<protein>
    <submittedName>
        <fullName evidence="2">Isocitrate lyase</fullName>
        <ecNumber evidence="2">4.1.3.1</ecNumber>
    </submittedName>
</protein>
<accession>A0A1B8P0I0</accession>
<proteinExistence type="predicted"/>
<evidence type="ECO:0000313" key="2">
    <source>
        <dbReference type="EMBL" id="OBX35749.1"/>
    </source>
</evidence>
<dbReference type="EMBL" id="MAJD01000001">
    <property type="protein sequence ID" value="OBX35749.1"/>
    <property type="molecule type" value="Genomic_DNA"/>
</dbReference>
<dbReference type="PATRIC" id="fig|2746.7.peg.86"/>
<feature type="compositionally biased region" description="Basic and acidic residues" evidence="1">
    <location>
        <begin position="1"/>
        <end position="22"/>
    </location>
</feature>
<keyword evidence="2" id="KW-0456">Lyase</keyword>
<dbReference type="Proteomes" id="UP000092504">
    <property type="component" value="Unassembled WGS sequence"/>
</dbReference>
<dbReference type="InterPro" id="IPR015813">
    <property type="entry name" value="Pyrv/PenolPyrv_kinase-like_dom"/>
</dbReference>
<evidence type="ECO:0000256" key="1">
    <source>
        <dbReference type="SAM" id="MobiDB-lite"/>
    </source>
</evidence>
<dbReference type="AlphaFoldDB" id="A0A1B8P0I0"/>
<dbReference type="SUPFAM" id="SSF51621">
    <property type="entry name" value="Phosphoenolpyruvate/pyruvate domain"/>
    <property type="match status" value="1"/>
</dbReference>